<accession>A0ABQ9VWZ2</accession>
<dbReference type="EMBL" id="JASSZA010000004">
    <property type="protein sequence ID" value="KAK2113909.1"/>
    <property type="molecule type" value="Genomic_DNA"/>
</dbReference>
<sequence length="64" mass="6812">LTVKVARQLTVYGIPKLLSSMLRLCGVTLSPVFGRALTLSSYGGEAQPAYTIKRRMAPAGSLSD</sequence>
<evidence type="ECO:0000313" key="1">
    <source>
        <dbReference type="EMBL" id="KAK2113909.1"/>
    </source>
</evidence>
<name>A0ABQ9VWZ2_SAGOE</name>
<gene>
    <name evidence="1" type="ORF">P7K49_008175</name>
</gene>
<proteinExistence type="predicted"/>
<evidence type="ECO:0000313" key="2">
    <source>
        <dbReference type="Proteomes" id="UP001266305"/>
    </source>
</evidence>
<protein>
    <submittedName>
        <fullName evidence="1">Uncharacterized protein</fullName>
    </submittedName>
</protein>
<dbReference type="Proteomes" id="UP001266305">
    <property type="component" value="Unassembled WGS sequence"/>
</dbReference>
<feature type="non-terminal residue" evidence="1">
    <location>
        <position position="1"/>
    </location>
</feature>
<keyword evidence="2" id="KW-1185">Reference proteome</keyword>
<organism evidence="1 2">
    <name type="scientific">Saguinus oedipus</name>
    <name type="common">Cotton-top tamarin</name>
    <name type="synonym">Oedipomidas oedipus</name>
    <dbReference type="NCBI Taxonomy" id="9490"/>
    <lineage>
        <taxon>Eukaryota</taxon>
        <taxon>Metazoa</taxon>
        <taxon>Chordata</taxon>
        <taxon>Craniata</taxon>
        <taxon>Vertebrata</taxon>
        <taxon>Euteleostomi</taxon>
        <taxon>Mammalia</taxon>
        <taxon>Eutheria</taxon>
        <taxon>Euarchontoglires</taxon>
        <taxon>Primates</taxon>
        <taxon>Haplorrhini</taxon>
        <taxon>Platyrrhini</taxon>
        <taxon>Cebidae</taxon>
        <taxon>Callitrichinae</taxon>
        <taxon>Saguinus</taxon>
    </lineage>
</organism>
<reference evidence="1 2" key="1">
    <citation type="submission" date="2023-05" db="EMBL/GenBank/DDBJ databases">
        <title>B98-5 Cell Line De Novo Hybrid Assembly: An Optical Mapping Approach.</title>
        <authorList>
            <person name="Kananen K."/>
            <person name="Auerbach J.A."/>
            <person name="Kautto E."/>
            <person name="Blachly J.S."/>
        </authorList>
    </citation>
    <scope>NUCLEOTIDE SEQUENCE [LARGE SCALE GENOMIC DNA]</scope>
    <source>
        <strain evidence="1">B95-8</strain>
        <tissue evidence="1">Cell line</tissue>
    </source>
</reference>
<comment type="caution">
    <text evidence="1">The sequence shown here is derived from an EMBL/GenBank/DDBJ whole genome shotgun (WGS) entry which is preliminary data.</text>
</comment>